<proteinExistence type="predicted"/>
<gene>
    <name evidence="2" type="ORF">WDS16_25655</name>
</gene>
<reference evidence="2 3" key="1">
    <citation type="submission" date="2024-03" db="EMBL/GenBank/DDBJ databases">
        <title>Natural products discovery in diverse microorganisms through a two-stage MS feature dereplication strategy.</title>
        <authorList>
            <person name="Zhang R."/>
        </authorList>
    </citation>
    <scope>NUCLEOTIDE SEQUENCE [LARGE SCALE GENOMIC DNA]</scope>
    <source>
        <strain evidence="2 3">18930</strain>
    </source>
</reference>
<dbReference type="Proteomes" id="UP001432000">
    <property type="component" value="Chromosome"/>
</dbReference>
<evidence type="ECO:0008006" key="4">
    <source>
        <dbReference type="Google" id="ProtNLM"/>
    </source>
</evidence>
<sequence>MFRSTRMSSWRARIVVTTGVLALALLPGTPAWGQDPDEQESTEAAADAVVSSLDFGDIGLGGSLPLYGLDGSAQITIPVPTGTVPSELIGTLTVPAWLDRGWLDVESADRPISRIVLDANAATVPVSIPLTAAAIVGGAVTLQLSSTLVPDVAYCPDVRNDPLRLIDASVAYAGFPAIPRTLADFLPPVLRQLTVFVPSEPDSDVIAAALTMTTSVTDYYGAQTVNVVVRPDSELQGAVSDGPFERSVVLSENSDASAELVFPLDQAPPRLFVTGTGTELVDQARLVTSNVAELALSTKAFAGAAVPPAVLAPDSTTLDDLGIGTVTGTRTASIPLDQTRLGRSTSGASVHLIGTYTPGSGSLTATVGGRTLAAWPADDSGVLDRWIDIPNATLERITTLDVTVEHPAQGAAACGSTVVSEVTIDGSSVIESSGSSTPAPLGFGSLPQALMPRVGIALADNTFTNLVRAVSIVDGLQRMSGRALDVDVVPLDDALNGTEPAIVVAPDGGLPETVSLPLSSTGVTTFSTESAQGSETLLTLDAALPYASIQVAGTESDAAMLVASSNGAPEELDRLLGWLDADPSRWYGLSGDVLLGAAGSDPLSLSSAELAGAEADAAAEPDGSNGLLVAGIVAAAVLAVIGLGAALIVWMRSRRGDSGSDDSRAP</sequence>
<accession>A0ABZ2PHP0</accession>
<keyword evidence="3" id="KW-1185">Reference proteome</keyword>
<evidence type="ECO:0000313" key="2">
    <source>
        <dbReference type="EMBL" id="WXG68534.1"/>
    </source>
</evidence>
<keyword evidence="1" id="KW-0812">Transmembrane</keyword>
<evidence type="ECO:0000256" key="1">
    <source>
        <dbReference type="SAM" id="Phobius"/>
    </source>
</evidence>
<dbReference type="EMBL" id="CP147846">
    <property type="protein sequence ID" value="WXG68534.1"/>
    <property type="molecule type" value="Genomic_DNA"/>
</dbReference>
<keyword evidence="1" id="KW-1133">Transmembrane helix</keyword>
<feature type="transmembrane region" description="Helical" evidence="1">
    <location>
        <begin position="627"/>
        <end position="650"/>
    </location>
</feature>
<evidence type="ECO:0000313" key="3">
    <source>
        <dbReference type="Proteomes" id="UP001432000"/>
    </source>
</evidence>
<protein>
    <recommendedName>
        <fullName evidence="4">Cellulose synthase subunit</fullName>
    </recommendedName>
</protein>
<name>A0ABZ2PHP0_9NOCA</name>
<keyword evidence="1" id="KW-0472">Membrane</keyword>
<dbReference type="RefSeq" id="WP_338888800.1">
    <property type="nucleotide sequence ID" value="NZ_CP147846.1"/>
</dbReference>
<organism evidence="2 3">
    <name type="scientific">Rhodococcus sovatensis</name>
    <dbReference type="NCBI Taxonomy" id="1805840"/>
    <lineage>
        <taxon>Bacteria</taxon>
        <taxon>Bacillati</taxon>
        <taxon>Actinomycetota</taxon>
        <taxon>Actinomycetes</taxon>
        <taxon>Mycobacteriales</taxon>
        <taxon>Nocardiaceae</taxon>
        <taxon>Rhodococcus</taxon>
    </lineage>
</organism>